<dbReference type="InterPro" id="IPR004589">
    <property type="entry name" value="DNA_helicase_ATP-dep_RecQ"/>
</dbReference>
<dbReference type="PANTHER" id="PTHR13710:SF105">
    <property type="entry name" value="ATP-DEPENDENT DNA HELICASE Q1"/>
    <property type="match status" value="1"/>
</dbReference>
<dbReference type="Gene3D" id="1.10.10.10">
    <property type="entry name" value="Winged helix-like DNA-binding domain superfamily/Winged helix DNA-binding domain"/>
    <property type="match status" value="1"/>
</dbReference>
<keyword evidence="16" id="KW-1185">Reference proteome</keyword>
<evidence type="ECO:0000256" key="2">
    <source>
        <dbReference type="ARBA" id="ARBA00022723"/>
    </source>
</evidence>
<protein>
    <recommendedName>
        <fullName evidence="11">ATP-dependent DNA helicase RecQ</fullName>
        <ecNumber evidence="10">5.6.2.4</ecNumber>
    </recommendedName>
    <alternativeName>
        <fullName evidence="12">DNA 3'-5' helicase RecQ</fullName>
    </alternativeName>
</protein>
<dbReference type="Gene3D" id="3.40.50.300">
    <property type="entry name" value="P-loop containing nucleotide triphosphate hydrolases"/>
    <property type="match status" value="2"/>
</dbReference>
<comment type="caution">
    <text evidence="15">The sequence shown here is derived from an EMBL/GenBank/DDBJ whole genome shotgun (WGS) entry which is preliminary data.</text>
</comment>
<dbReference type="InterPro" id="IPR014001">
    <property type="entry name" value="Helicase_ATP-bd"/>
</dbReference>
<evidence type="ECO:0000256" key="4">
    <source>
        <dbReference type="ARBA" id="ARBA00022801"/>
    </source>
</evidence>
<evidence type="ECO:0000259" key="13">
    <source>
        <dbReference type="PROSITE" id="PS51192"/>
    </source>
</evidence>
<evidence type="ECO:0000256" key="9">
    <source>
        <dbReference type="ARBA" id="ARBA00034617"/>
    </source>
</evidence>
<dbReference type="RefSeq" id="WP_346757496.1">
    <property type="nucleotide sequence ID" value="NZ_JAUJEB010000001.1"/>
</dbReference>
<dbReference type="NCBIfam" id="TIGR00614">
    <property type="entry name" value="recQ_fam"/>
    <property type="match status" value="1"/>
</dbReference>
<evidence type="ECO:0000256" key="6">
    <source>
        <dbReference type="ARBA" id="ARBA00022840"/>
    </source>
</evidence>
<organism evidence="15 16">
    <name type="scientific">Agaribacillus aureus</name>
    <dbReference type="NCBI Taxonomy" id="3051825"/>
    <lineage>
        <taxon>Bacteria</taxon>
        <taxon>Pseudomonadati</taxon>
        <taxon>Bacteroidota</taxon>
        <taxon>Cytophagia</taxon>
        <taxon>Cytophagales</taxon>
        <taxon>Splendidivirgaceae</taxon>
        <taxon>Agaribacillus</taxon>
    </lineage>
</organism>
<dbReference type="EC" id="5.6.2.4" evidence="10"/>
<keyword evidence="4" id="KW-0378">Hydrolase</keyword>
<keyword evidence="3" id="KW-0547">Nucleotide-binding</keyword>
<keyword evidence="2" id="KW-0479">Metal-binding</keyword>
<evidence type="ECO:0000256" key="11">
    <source>
        <dbReference type="ARBA" id="ARBA00044535"/>
    </source>
</evidence>
<dbReference type="PROSITE" id="PS51194">
    <property type="entry name" value="HELICASE_CTER"/>
    <property type="match status" value="1"/>
</dbReference>
<evidence type="ECO:0000256" key="8">
    <source>
        <dbReference type="ARBA" id="ARBA00023235"/>
    </source>
</evidence>
<dbReference type="GO" id="GO:0004386">
    <property type="term" value="F:helicase activity"/>
    <property type="evidence" value="ECO:0007669"/>
    <property type="project" value="UniProtKB-KW"/>
</dbReference>
<dbReference type="SMART" id="SM00487">
    <property type="entry name" value="DEXDc"/>
    <property type="match status" value="1"/>
</dbReference>
<evidence type="ECO:0000313" key="15">
    <source>
        <dbReference type="EMBL" id="MDN5212173.1"/>
    </source>
</evidence>
<evidence type="ECO:0000256" key="10">
    <source>
        <dbReference type="ARBA" id="ARBA00034808"/>
    </source>
</evidence>
<dbReference type="PROSITE" id="PS51192">
    <property type="entry name" value="HELICASE_ATP_BIND_1"/>
    <property type="match status" value="1"/>
</dbReference>
<dbReference type="InterPro" id="IPR011545">
    <property type="entry name" value="DEAD/DEAH_box_helicase_dom"/>
</dbReference>
<dbReference type="InterPro" id="IPR001650">
    <property type="entry name" value="Helicase_C-like"/>
</dbReference>
<dbReference type="InterPro" id="IPR032284">
    <property type="entry name" value="RecQ_Zn-bd"/>
</dbReference>
<keyword evidence="7" id="KW-0238">DNA-binding</keyword>
<evidence type="ECO:0000256" key="3">
    <source>
        <dbReference type="ARBA" id="ARBA00022741"/>
    </source>
</evidence>
<dbReference type="Proteomes" id="UP001172083">
    <property type="component" value="Unassembled WGS sequence"/>
</dbReference>
<dbReference type="CDD" id="cd18794">
    <property type="entry name" value="SF2_C_RecQ"/>
    <property type="match status" value="1"/>
</dbReference>
<comment type="catalytic activity">
    <reaction evidence="9">
        <text>Couples ATP hydrolysis with the unwinding of duplex DNA by translocating in the 3'-5' direction.</text>
        <dbReference type="EC" id="5.6.2.4"/>
    </reaction>
</comment>
<reference evidence="15" key="1">
    <citation type="submission" date="2023-06" db="EMBL/GenBank/DDBJ databases">
        <title>Genomic of Agaribacillus aureum.</title>
        <authorList>
            <person name="Wang G."/>
        </authorList>
    </citation>
    <scope>NUCLEOTIDE SEQUENCE</scope>
    <source>
        <strain evidence="15">BMA12</strain>
    </source>
</reference>
<feature type="domain" description="Helicase ATP-binding" evidence="13">
    <location>
        <begin position="25"/>
        <end position="193"/>
    </location>
</feature>
<dbReference type="SMART" id="SM00490">
    <property type="entry name" value="HELICc"/>
    <property type="match status" value="1"/>
</dbReference>
<dbReference type="SUPFAM" id="SSF52540">
    <property type="entry name" value="P-loop containing nucleoside triphosphate hydrolases"/>
    <property type="match status" value="1"/>
</dbReference>
<evidence type="ECO:0000256" key="7">
    <source>
        <dbReference type="ARBA" id="ARBA00023125"/>
    </source>
</evidence>
<keyword evidence="5 15" id="KW-0347">Helicase</keyword>
<dbReference type="InterPro" id="IPR036388">
    <property type="entry name" value="WH-like_DNA-bd_sf"/>
</dbReference>
<dbReference type="Pfam" id="PF00271">
    <property type="entry name" value="Helicase_C"/>
    <property type="match status" value="1"/>
</dbReference>
<evidence type="ECO:0000313" key="16">
    <source>
        <dbReference type="Proteomes" id="UP001172083"/>
    </source>
</evidence>
<accession>A0ABT8L386</accession>
<keyword evidence="8" id="KW-0413">Isomerase</keyword>
<proteinExistence type="inferred from homology"/>
<dbReference type="EMBL" id="JAUJEB010000001">
    <property type="protein sequence ID" value="MDN5212173.1"/>
    <property type="molecule type" value="Genomic_DNA"/>
</dbReference>
<dbReference type="CDD" id="cd17920">
    <property type="entry name" value="DEXHc_RecQ"/>
    <property type="match status" value="1"/>
</dbReference>
<keyword evidence="6" id="KW-0067">ATP-binding</keyword>
<comment type="similarity">
    <text evidence="1">Belongs to the helicase family. RecQ subfamily.</text>
</comment>
<dbReference type="InterPro" id="IPR027417">
    <property type="entry name" value="P-loop_NTPase"/>
</dbReference>
<evidence type="ECO:0000259" key="14">
    <source>
        <dbReference type="PROSITE" id="PS51194"/>
    </source>
</evidence>
<feature type="domain" description="Helicase C-terminal" evidence="14">
    <location>
        <begin position="217"/>
        <end position="363"/>
    </location>
</feature>
<dbReference type="Pfam" id="PF00270">
    <property type="entry name" value="DEAD"/>
    <property type="match status" value="1"/>
</dbReference>
<evidence type="ECO:0000256" key="1">
    <source>
        <dbReference type="ARBA" id="ARBA00005446"/>
    </source>
</evidence>
<sequence>MKTANQILRTYWRHDTFRPLQEDIINAVLAGRDVLALLPTGGGKSVCFQVPALMMEGICLVVSPLIALMRDQVEGLRKKGVKAEAIYAGMSNKEIDITLDNCAHGDIKFLYVSPERLKTTLFKERLKKMTVCLLAVDEAHCISQWGYDFRPTYLEIAAVKEIVPDVNTLALTASATLKVQGDIVDKLRLENAAVFKKSFERENISYSVFRVEDKDRKLLEILRNVNGSAIVYVMSRKRAKTVAGLLSNKGIRADYYHAGLTAKQRALKQERWIKNEFRVIVATNAFGMGIDKPDVRLVIHYELPANIESYYQEAGRAGRDGKKSYAVVIYQSFDITSLRQRFEQSSPEISYLREVYQRLANYLKLAIGSGFLVSYDFDLSHFSTTYDLDPLKAYYAIKKLENEELIQLNEGFYSPSKLFIKTNKQHLYEFQVANAAYDHVIKALLRIYGGELFSDFCTIQEKKLADYLGVGVLAVKKQLQVLHGMEMLIYQPLKEEPQITFLTPRLKPESLPINAKKLAEKRQLDKGKIESMIAYVDQDHRCRSQYILEYFDEISDKECGICDSCLNRRRAESEAVKMPKIMGEISTLLSENSLSVNDIVDSLPEYQEATVINAIRFMLDNHQLKTLNSGDLSLK</sequence>
<dbReference type="PANTHER" id="PTHR13710">
    <property type="entry name" value="DNA HELICASE RECQ FAMILY MEMBER"/>
    <property type="match status" value="1"/>
</dbReference>
<name>A0ABT8L386_9BACT</name>
<evidence type="ECO:0000256" key="12">
    <source>
        <dbReference type="ARBA" id="ARBA00044550"/>
    </source>
</evidence>
<evidence type="ECO:0000256" key="5">
    <source>
        <dbReference type="ARBA" id="ARBA00022806"/>
    </source>
</evidence>
<gene>
    <name evidence="15" type="ORF">QQ020_08930</name>
</gene>
<dbReference type="Pfam" id="PF16124">
    <property type="entry name" value="RecQ_Zn_bind"/>
    <property type="match status" value="1"/>
</dbReference>